<evidence type="ECO:0000313" key="1">
    <source>
        <dbReference type="EMBL" id="VAW42870.1"/>
    </source>
</evidence>
<dbReference type="AlphaFoldDB" id="A0A3B0VQZ0"/>
<sequence length="51" mass="5673">MNAEDADNKSKSAFICVNPRPISFKTGLLKNPGVNDSQIDKEVWLLYLPPP</sequence>
<dbReference type="EMBL" id="UOEU01000977">
    <property type="protein sequence ID" value="VAW42870.1"/>
    <property type="molecule type" value="Genomic_DNA"/>
</dbReference>
<protein>
    <submittedName>
        <fullName evidence="1">Uncharacterized protein</fullName>
    </submittedName>
</protein>
<name>A0A3B0VQZ0_9ZZZZ</name>
<gene>
    <name evidence="1" type="ORF">MNBD_CHLOROFLEXI01-997</name>
</gene>
<organism evidence="1">
    <name type="scientific">hydrothermal vent metagenome</name>
    <dbReference type="NCBI Taxonomy" id="652676"/>
    <lineage>
        <taxon>unclassified sequences</taxon>
        <taxon>metagenomes</taxon>
        <taxon>ecological metagenomes</taxon>
    </lineage>
</organism>
<accession>A0A3B0VQZ0</accession>
<proteinExistence type="predicted"/>
<reference evidence="1" key="1">
    <citation type="submission" date="2018-06" db="EMBL/GenBank/DDBJ databases">
        <authorList>
            <person name="Zhirakovskaya E."/>
        </authorList>
    </citation>
    <scope>NUCLEOTIDE SEQUENCE</scope>
</reference>